<dbReference type="SFLD" id="SFLDG01144">
    <property type="entry name" value="C2.B.4:_PGP_Like"/>
    <property type="match status" value="1"/>
</dbReference>
<evidence type="ECO:0000313" key="1">
    <source>
        <dbReference type="EMBL" id="MBU5437859.1"/>
    </source>
</evidence>
<dbReference type="NCBIfam" id="TIGR00099">
    <property type="entry name" value="Cof-subfamily"/>
    <property type="match status" value="1"/>
</dbReference>
<evidence type="ECO:0000313" key="2">
    <source>
        <dbReference type="Proteomes" id="UP000749471"/>
    </source>
</evidence>
<dbReference type="Pfam" id="PF08282">
    <property type="entry name" value="Hydrolase_3"/>
    <property type="match status" value="1"/>
</dbReference>
<dbReference type="EMBL" id="JAHLPM010000005">
    <property type="protein sequence ID" value="MBU5437859.1"/>
    <property type="molecule type" value="Genomic_DNA"/>
</dbReference>
<dbReference type="PANTHER" id="PTHR10000">
    <property type="entry name" value="PHOSPHOSERINE PHOSPHATASE"/>
    <property type="match status" value="1"/>
</dbReference>
<dbReference type="NCBIfam" id="TIGR01484">
    <property type="entry name" value="HAD-SF-IIB"/>
    <property type="match status" value="1"/>
</dbReference>
<name>A0ABS6E6K0_9FIRM</name>
<reference evidence="1 2" key="1">
    <citation type="submission" date="2021-06" db="EMBL/GenBank/DDBJ databases">
        <authorList>
            <person name="Sun Q."/>
            <person name="Li D."/>
        </authorList>
    </citation>
    <scope>NUCLEOTIDE SEQUENCE [LARGE SCALE GENOMIC DNA]</scope>
    <source>
        <strain evidence="1 2">MSJ-40</strain>
    </source>
</reference>
<keyword evidence="1" id="KW-0378">Hydrolase</keyword>
<dbReference type="SFLD" id="SFLDS00003">
    <property type="entry name" value="Haloacid_Dehalogenase"/>
    <property type="match status" value="1"/>
</dbReference>
<protein>
    <submittedName>
        <fullName evidence="1">Cof-type HAD-IIB family hydrolase</fullName>
    </submittedName>
</protein>
<gene>
    <name evidence="1" type="ORF">KQI42_07555</name>
</gene>
<dbReference type="RefSeq" id="WP_216518424.1">
    <property type="nucleotide sequence ID" value="NZ_JAHLPM010000005.1"/>
</dbReference>
<proteinExistence type="predicted"/>
<dbReference type="SFLD" id="SFLDG01140">
    <property type="entry name" value="C2.B:_Phosphomannomutase_and_P"/>
    <property type="match status" value="1"/>
</dbReference>
<keyword evidence="2" id="KW-1185">Reference proteome</keyword>
<dbReference type="PANTHER" id="PTHR10000:SF8">
    <property type="entry name" value="HAD SUPERFAMILY HYDROLASE-LIKE, TYPE 3"/>
    <property type="match status" value="1"/>
</dbReference>
<accession>A0ABS6E6K0</accession>
<dbReference type="PROSITE" id="PS01228">
    <property type="entry name" value="COF_1"/>
    <property type="match status" value="1"/>
</dbReference>
<dbReference type="CDD" id="cd07516">
    <property type="entry name" value="HAD_Pase"/>
    <property type="match status" value="1"/>
</dbReference>
<dbReference type="GO" id="GO:0016787">
    <property type="term" value="F:hydrolase activity"/>
    <property type="evidence" value="ECO:0007669"/>
    <property type="project" value="UniProtKB-KW"/>
</dbReference>
<dbReference type="InterPro" id="IPR000150">
    <property type="entry name" value="Cof"/>
</dbReference>
<dbReference type="InterPro" id="IPR006379">
    <property type="entry name" value="HAD-SF_hydro_IIB"/>
</dbReference>
<comment type="caution">
    <text evidence="1">The sequence shown here is derived from an EMBL/GenBank/DDBJ whole genome shotgun (WGS) entry which is preliminary data.</text>
</comment>
<sequence length="273" mass="31096">MKYKLIAIDMDGTLLNSQNQVSERNMKALEEAKNKGVQVVISTGRILQSALHYSEILDLKNPIVACNGAVIIDEFSKILYEKPLYKESVLNIINLAEEKNIYYHFYDSDTFYAKTFNKEVMKYYEANKSNLSKQQINFKMLDNPTETIKNSDLKVYKFVFIDDNKDKLVEFRDSLNKIKGINVSSSWSNNIEVMGENVSKGEGLNQLCQILNIKPEEVIAIGDNENDISMFNFAGLAVAMKNGDEIIRDHTNFTTDTNDNDGVAKVIEKFILK</sequence>
<dbReference type="Proteomes" id="UP000749471">
    <property type="component" value="Unassembled WGS sequence"/>
</dbReference>
<organism evidence="1 2">
    <name type="scientific">Tissierella simiarum</name>
    <dbReference type="NCBI Taxonomy" id="2841534"/>
    <lineage>
        <taxon>Bacteria</taxon>
        <taxon>Bacillati</taxon>
        <taxon>Bacillota</taxon>
        <taxon>Tissierellia</taxon>
        <taxon>Tissierellales</taxon>
        <taxon>Tissierellaceae</taxon>
        <taxon>Tissierella</taxon>
    </lineage>
</organism>